<evidence type="ECO:0000256" key="2">
    <source>
        <dbReference type="ARBA" id="ARBA00023015"/>
    </source>
</evidence>
<dbReference type="NCBIfam" id="TIGR02698">
    <property type="entry name" value="CopY_TcrY"/>
    <property type="match status" value="1"/>
</dbReference>
<dbReference type="InterPro" id="IPR036388">
    <property type="entry name" value="WH-like_DNA-bd_sf"/>
</dbReference>
<dbReference type="AlphaFoldDB" id="A0A0R1PZZ4"/>
<keyword evidence="3" id="KW-0238">DNA-binding</keyword>
<keyword evidence="4" id="KW-0804">Transcription</keyword>
<dbReference type="GO" id="GO:0003677">
    <property type="term" value="F:DNA binding"/>
    <property type="evidence" value="ECO:0007669"/>
    <property type="project" value="UniProtKB-KW"/>
</dbReference>
<name>A0A0R1PZZ4_9LACO</name>
<dbReference type="SUPFAM" id="SSF46785">
    <property type="entry name" value="Winged helix' DNA-binding domain"/>
    <property type="match status" value="1"/>
</dbReference>
<evidence type="ECO:0000313" key="5">
    <source>
        <dbReference type="EMBL" id="KRL38054.1"/>
    </source>
</evidence>
<dbReference type="InterPro" id="IPR005650">
    <property type="entry name" value="BlaI_family"/>
</dbReference>
<gene>
    <name evidence="5" type="ORF">FD20_GL002319</name>
</gene>
<dbReference type="Pfam" id="PF03965">
    <property type="entry name" value="Penicillinase_R"/>
    <property type="match status" value="1"/>
</dbReference>
<dbReference type="RefSeq" id="WP_057736514.1">
    <property type="nucleotide sequence ID" value="NZ_AZEG01000007.1"/>
</dbReference>
<dbReference type="InterPro" id="IPR036390">
    <property type="entry name" value="WH_DNA-bd_sf"/>
</dbReference>
<comment type="similarity">
    <text evidence="1">Belongs to the BlaI transcriptional regulatory family.</text>
</comment>
<dbReference type="EMBL" id="AZEG01000007">
    <property type="protein sequence ID" value="KRL38054.1"/>
    <property type="molecule type" value="Genomic_DNA"/>
</dbReference>
<keyword evidence="6" id="KW-1185">Reference proteome</keyword>
<protein>
    <submittedName>
        <fullName evidence="5">Transcriptional regulator</fullName>
    </submittedName>
</protein>
<keyword evidence="2" id="KW-0805">Transcription regulation</keyword>
<dbReference type="Gene3D" id="1.10.10.10">
    <property type="entry name" value="Winged helix-like DNA-binding domain superfamily/Winged helix DNA-binding domain"/>
    <property type="match status" value="1"/>
</dbReference>
<evidence type="ECO:0000256" key="4">
    <source>
        <dbReference type="ARBA" id="ARBA00023163"/>
    </source>
</evidence>
<reference evidence="5 6" key="1">
    <citation type="journal article" date="2015" name="Genome Announc.">
        <title>Expanding the biotechnology potential of lactobacilli through comparative genomics of 213 strains and associated genera.</title>
        <authorList>
            <person name="Sun Z."/>
            <person name="Harris H.M."/>
            <person name="McCann A."/>
            <person name="Guo C."/>
            <person name="Argimon S."/>
            <person name="Zhang W."/>
            <person name="Yang X."/>
            <person name="Jeffery I.B."/>
            <person name="Cooney J.C."/>
            <person name="Kagawa T.F."/>
            <person name="Liu W."/>
            <person name="Song Y."/>
            <person name="Salvetti E."/>
            <person name="Wrobel A."/>
            <person name="Rasinkangas P."/>
            <person name="Parkhill J."/>
            <person name="Rea M.C."/>
            <person name="O'Sullivan O."/>
            <person name="Ritari J."/>
            <person name="Douillard F.P."/>
            <person name="Paul Ross R."/>
            <person name="Yang R."/>
            <person name="Briner A.E."/>
            <person name="Felis G.E."/>
            <person name="de Vos W.M."/>
            <person name="Barrangou R."/>
            <person name="Klaenhammer T.R."/>
            <person name="Caufield P.W."/>
            <person name="Cui Y."/>
            <person name="Zhang H."/>
            <person name="O'Toole P.W."/>
        </authorList>
    </citation>
    <scope>NUCLEOTIDE SEQUENCE [LARGE SCALE GENOMIC DNA]</scope>
    <source>
        <strain evidence="5 6">DSM 19971</strain>
    </source>
</reference>
<organism evidence="5 6">
    <name type="scientific">Liquorilactobacillus uvarum DSM 19971</name>
    <dbReference type="NCBI Taxonomy" id="1423812"/>
    <lineage>
        <taxon>Bacteria</taxon>
        <taxon>Bacillati</taxon>
        <taxon>Bacillota</taxon>
        <taxon>Bacilli</taxon>
        <taxon>Lactobacillales</taxon>
        <taxon>Lactobacillaceae</taxon>
        <taxon>Liquorilactobacillus</taxon>
    </lineage>
</organism>
<dbReference type="PIRSF" id="PIRSF019455">
    <property type="entry name" value="CopR_AtkY"/>
    <property type="match status" value="1"/>
</dbReference>
<dbReference type="STRING" id="1423812.FD20_GL002319"/>
<evidence type="ECO:0000313" key="6">
    <source>
        <dbReference type="Proteomes" id="UP000051155"/>
    </source>
</evidence>
<evidence type="ECO:0000256" key="1">
    <source>
        <dbReference type="ARBA" id="ARBA00011046"/>
    </source>
</evidence>
<evidence type="ECO:0000256" key="3">
    <source>
        <dbReference type="ARBA" id="ARBA00023125"/>
    </source>
</evidence>
<dbReference type="Proteomes" id="UP000051155">
    <property type="component" value="Unassembled WGS sequence"/>
</dbReference>
<comment type="caution">
    <text evidence="5">The sequence shown here is derived from an EMBL/GenBank/DDBJ whole genome shotgun (WGS) entry which is preliminary data.</text>
</comment>
<accession>A0A0R1PZZ4</accession>
<dbReference type="GO" id="GO:0045892">
    <property type="term" value="P:negative regulation of DNA-templated transcription"/>
    <property type="evidence" value="ECO:0007669"/>
    <property type="project" value="InterPro"/>
</dbReference>
<dbReference type="InterPro" id="IPR014071">
    <property type="entry name" value="Cu_transp_CopY/TcrY"/>
</dbReference>
<proteinExistence type="inferred from homology"/>
<dbReference type="PATRIC" id="fig|1423812.3.peg.2460"/>
<sequence>MTPSEWEVMRIIWTKRSISSLDVIEVMQRKRDWSESTIKTLLGRLTKKNILATTKEGRHFNYRPTVPETTAMDKTVAELFQHLCDMKKGAGIINLLAKLNLSKGDIERMQAQLDKKLKDAPSTINCNCLSSGKNDCYITD</sequence>